<dbReference type="PANTHER" id="PTHR36766:SF30">
    <property type="entry name" value="TIR-NBS TYPE DISEASE RESISTANCE PROTEIN-RELATED"/>
    <property type="match status" value="1"/>
</dbReference>
<evidence type="ECO:0008006" key="3">
    <source>
        <dbReference type="Google" id="ProtNLM"/>
    </source>
</evidence>
<dbReference type="Proteomes" id="UP000734854">
    <property type="component" value="Unassembled WGS sequence"/>
</dbReference>
<dbReference type="EMBL" id="JACMSC010000002">
    <property type="protein sequence ID" value="KAG6531040.1"/>
    <property type="molecule type" value="Genomic_DNA"/>
</dbReference>
<proteinExistence type="predicted"/>
<accession>A0A8J5LM56</accession>
<name>A0A8J5LM56_ZINOF</name>
<dbReference type="SUPFAM" id="SSF52058">
    <property type="entry name" value="L domain-like"/>
    <property type="match status" value="1"/>
</dbReference>
<dbReference type="Gene3D" id="3.80.10.10">
    <property type="entry name" value="Ribonuclease Inhibitor"/>
    <property type="match status" value="1"/>
</dbReference>
<evidence type="ECO:0000313" key="2">
    <source>
        <dbReference type="Proteomes" id="UP000734854"/>
    </source>
</evidence>
<dbReference type="PANTHER" id="PTHR36766">
    <property type="entry name" value="PLANT BROAD-SPECTRUM MILDEW RESISTANCE PROTEIN RPW8"/>
    <property type="match status" value="1"/>
</dbReference>
<dbReference type="InterPro" id="IPR032675">
    <property type="entry name" value="LRR_dom_sf"/>
</dbReference>
<dbReference type="AlphaFoldDB" id="A0A8J5LM56"/>
<gene>
    <name evidence="1" type="ORF">ZIOFF_004810</name>
</gene>
<organism evidence="1 2">
    <name type="scientific">Zingiber officinale</name>
    <name type="common">Ginger</name>
    <name type="synonym">Amomum zingiber</name>
    <dbReference type="NCBI Taxonomy" id="94328"/>
    <lineage>
        <taxon>Eukaryota</taxon>
        <taxon>Viridiplantae</taxon>
        <taxon>Streptophyta</taxon>
        <taxon>Embryophyta</taxon>
        <taxon>Tracheophyta</taxon>
        <taxon>Spermatophyta</taxon>
        <taxon>Magnoliopsida</taxon>
        <taxon>Liliopsida</taxon>
        <taxon>Zingiberales</taxon>
        <taxon>Zingiberaceae</taxon>
        <taxon>Zingiber</taxon>
    </lineage>
</organism>
<evidence type="ECO:0000313" key="1">
    <source>
        <dbReference type="EMBL" id="KAG6531040.1"/>
    </source>
</evidence>
<sequence length="207" mass="23350">MEGLGLLKSLKKLSIVGCPKLVQLDVEDEQSASLLSSLCNLCVDNTALLKMFPLRNSLPFITKLEFVSCSEEVIFVEAILVRSLTAVTSLRFCYCDKLQSLPTELLHSFPFLEELQIYNCPQLQLLPEKGILPSLRRLEIDYCPRIQSLSAKGLPPLLKFIYISDCPQIEAMPDQEGLPMSLDVFRCSGDVHPKLREQSEKFNADRE</sequence>
<keyword evidence="2" id="KW-1185">Reference proteome</keyword>
<comment type="caution">
    <text evidence="1">The sequence shown here is derived from an EMBL/GenBank/DDBJ whole genome shotgun (WGS) entry which is preliminary data.</text>
</comment>
<protein>
    <recommendedName>
        <fullName evidence="3">CC-NBS-LRR protein</fullName>
    </recommendedName>
</protein>
<reference evidence="1 2" key="1">
    <citation type="submission" date="2020-08" db="EMBL/GenBank/DDBJ databases">
        <title>Plant Genome Project.</title>
        <authorList>
            <person name="Zhang R.-G."/>
        </authorList>
    </citation>
    <scope>NUCLEOTIDE SEQUENCE [LARGE SCALE GENOMIC DNA]</scope>
    <source>
        <tissue evidence="1">Rhizome</tissue>
    </source>
</reference>